<evidence type="ECO:0000313" key="2">
    <source>
        <dbReference type="EMBL" id="CBH14111.1"/>
    </source>
</evidence>
<feature type="transmembrane region" description="Helical" evidence="1">
    <location>
        <begin position="52"/>
        <end position="69"/>
    </location>
</feature>
<organism evidence="2 3">
    <name type="scientific">Trypanosoma brucei gambiense (strain MHOM/CI/86/DAL972)</name>
    <dbReference type="NCBI Taxonomy" id="679716"/>
    <lineage>
        <taxon>Eukaryota</taxon>
        <taxon>Discoba</taxon>
        <taxon>Euglenozoa</taxon>
        <taxon>Kinetoplastea</taxon>
        <taxon>Metakinetoplastina</taxon>
        <taxon>Trypanosomatida</taxon>
        <taxon>Trypanosomatidae</taxon>
        <taxon>Trypanosoma</taxon>
    </lineage>
</organism>
<evidence type="ECO:0000256" key="1">
    <source>
        <dbReference type="SAM" id="Phobius"/>
    </source>
</evidence>
<proteinExistence type="predicted"/>
<keyword evidence="1" id="KW-1133">Transmembrane helix</keyword>
<dbReference type="EMBL" id="FN554972">
    <property type="protein sequence ID" value="CBH14111.1"/>
    <property type="molecule type" value="Genomic_DNA"/>
</dbReference>
<evidence type="ECO:0000313" key="3">
    <source>
        <dbReference type="Proteomes" id="UP000002316"/>
    </source>
</evidence>
<sequence>MPQFVLPVCVCVLLFACITLLPFSCLRSAPSLDIIPMTPAVVSMREKNNGLLLSFAVTAMGVACLVKLYKRCFVRVPPHCVTVVYETRRNSVLASSMEEANNELPQVSHFRPLMYIVSLLLYRSKKLVIVPPTSFFSTFTLPCSVLDESGDGEVVDCTVEDIHVTDGSVRMVMTIRYCIPVDELERYLAAVGPTAPNERIALAAAGAARARGAELSVGLIINKSKRDTAFLEPFRAHLSSKLMSESCVKVLDVVVEAAEIADRSLGG</sequence>
<dbReference type="AlphaFoldDB" id="C9ZXG7"/>
<dbReference type="RefSeq" id="XP_011776382.1">
    <property type="nucleotide sequence ID" value="XM_011778080.1"/>
</dbReference>
<gene>
    <name evidence="2" type="ORF">TbgDal_IX1860</name>
</gene>
<accession>C9ZXG7</accession>
<dbReference type="VEuPathDB" id="TriTrypDB:Tbg972.9.1860"/>
<name>C9ZXG7_TRYB9</name>
<dbReference type="Proteomes" id="UP000002316">
    <property type="component" value="Chromosome 9"/>
</dbReference>
<dbReference type="GeneID" id="23860172"/>
<reference evidence="3" key="1">
    <citation type="journal article" date="2010" name="PLoS Negl. Trop. Dis.">
        <title>The genome sequence of Trypanosoma brucei gambiense, causative agent of chronic human african trypanosomiasis.</title>
        <authorList>
            <person name="Jackson A.P."/>
            <person name="Sanders M."/>
            <person name="Berry A."/>
            <person name="McQuillan J."/>
            <person name="Aslett M.A."/>
            <person name="Quail M.A."/>
            <person name="Chukualim B."/>
            <person name="Capewell P."/>
            <person name="MacLeod A."/>
            <person name="Melville S.E."/>
            <person name="Gibson W."/>
            <person name="Barry J.D."/>
            <person name="Berriman M."/>
            <person name="Hertz-Fowler C."/>
        </authorList>
    </citation>
    <scope>NUCLEOTIDE SEQUENCE [LARGE SCALE GENOMIC DNA]</scope>
    <source>
        <strain evidence="3">MHOM/CI/86/DAL972</strain>
    </source>
</reference>
<keyword evidence="1" id="KW-0812">Transmembrane</keyword>
<protein>
    <submittedName>
        <fullName evidence="2">Uncharacterized protein</fullName>
    </submittedName>
</protein>
<keyword evidence="1" id="KW-0472">Membrane</keyword>
<dbReference type="OrthoDB" id="244029at2759"/>
<dbReference type="KEGG" id="tbg:TbgDal_IX1860"/>